<evidence type="ECO:0000256" key="1">
    <source>
        <dbReference type="ARBA" id="ARBA00004308"/>
    </source>
</evidence>
<dbReference type="RefSeq" id="XP_014673714.1">
    <property type="nucleotide sequence ID" value="XM_014818228.1"/>
</dbReference>
<evidence type="ECO:0000259" key="13">
    <source>
        <dbReference type="PROSITE" id="PS50222"/>
    </source>
</evidence>
<keyword evidence="11" id="KW-0472">Membrane</keyword>
<dbReference type="InterPro" id="IPR002048">
    <property type="entry name" value="EF_hand_dom"/>
</dbReference>
<evidence type="ECO:0000256" key="12">
    <source>
        <dbReference type="SAM" id="MobiDB-lite"/>
    </source>
</evidence>
<accession>A0ABM1ENE3</accession>
<keyword evidence="14" id="KW-1185">Reference proteome</keyword>
<proteinExistence type="inferred from homology"/>
<dbReference type="SMART" id="SM00720">
    <property type="entry name" value="calpain_III"/>
    <property type="match status" value="1"/>
</dbReference>
<name>A0ABM1ENE3_PRICU</name>
<dbReference type="InterPro" id="IPR011992">
    <property type="entry name" value="EF-hand-dom_pair"/>
</dbReference>
<sequence>MQRTTLDTFWMNPQFRVSMEDADEDDDEEEKCTCIVALMQKGGRNKRKEGMDLRTIGYAVYKLKEEQADRHEPLAKQFFAYTASVARSASFINMREVSSRFKLPPGQYVIVPSTFEPDEPAEFVLRVFSEKSNSTEEFDVDTGFDPNVTPPTPQEEDQDQMGVLSEVFSEVAGEDLELNYTELQQVLNTVLQKEFEFDGFSNECCRSMVAMKDVDRSGELSLSEFRQLWRDVRWWKVEFEFDGLSATSAAGVLVAMKDVDRSGELSLSEFRQLWRDVRWWKNVFKEYDTDQSGCLTTYELRAAMHAAGYNLSSDVLKTLVLRYGKDSKISFEDFILCAVKLKNMIDKFQDIPGAENMDTNEVSEWMCNALY</sequence>
<dbReference type="PANTHER" id="PTHR46735:SF3">
    <property type="entry name" value="CALPAIN SMALL SUBUNIT 1-RELATED"/>
    <property type="match status" value="1"/>
</dbReference>
<dbReference type="SMART" id="SM00054">
    <property type="entry name" value="EFh"/>
    <property type="match status" value="3"/>
</dbReference>
<dbReference type="PROSITE" id="PS00018">
    <property type="entry name" value="EF_HAND_1"/>
    <property type="match status" value="2"/>
</dbReference>
<keyword evidence="9" id="KW-0788">Thiol protease</keyword>
<dbReference type="Pfam" id="PF13202">
    <property type="entry name" value="EF-hand_5"/>
    <property type="match status" value="2"/>
</dbReference>
<feature type="region of interest" description="Disordered" evidence="12">
    <location>
        <begin position="136"/>
        <end position="159"/>
    </location>
</feature>
<dbReference type="GeneID" id="106813971"/>
<evidence type="ECO:0000256" key="3">
    <source>
        <dbReference type="ARBA" id="ARBA00007623"/>
    </source>
</evidence>
<feature type="domain" description="EF-hand" evidence="13">
    <location>
        <begin position="275"/>
        <end position="310"/>
    </location>
</feature>
<evidence type="ECO:0000256" key="9">
    <source>
        <dbReference type="ARBA" id="ARBA00022807"/>
    </source>
</evidence>
<dbReference type="PROSITE" id="PS50222">
    <property type="entry name" value="EF_HAND_2"/>
    <property type="match status" value="2"/>
</dbReference>
<dbReference type="InterPro" id="IPR022682">
    <property type="entry name" value="Calpain_domain_III"/>
</dbReference>
<dbReference type="PANTHER" id="PTHR46735">
    <property type="entry name" value="CALPAIN, SMALL SUBUNIT 1 A-RELATED"/>
    <property type="match status" value="1"/>
</dbReference>
<evidence type="ECO:0000256" key="2">
    <source>
        <dbReference type="ARBA" id="ARBA00004496"/>
    </source>
</evidence>
<keyword evidence="7" id="KW-0677">Repeat</keyword>
<keyword evidence="6" id="KW-0479">Metal-binding</keyword>
<feature type="domain" description="EF-hand" evidence="13">
    <location>
        <begin position="200"/>
        <end position="235"/>
    </location>
</feature>
<dbReference type="SUPFAM" id="SSF49758">
    <property type="entry name" value="Calpain large subunit, middle domain (domain III)"/>
    <property type="match status" value="1"/>
</dbReference>
<evidence type="ECO:0000313" key="15">
    <source>
        <dbReference type="RefSeq" id="XP_014673714.1"/>
    </source>
</evidence>
<evidence type="ECO:0000256" key="7">
    <source>
        <dbReference type="ARBA" id="ARBA00022737"/>
    </source>
</evidence>
<dbReference type="InterPro" id="IPR033883">
    <property type="entry name" value="C2_III"/>
</dbReference>
<dbReference type="Pfam" id="PF01067">
    <property type="entry name" value="Calpain_III"/>
    <property type="match status" value="1"/>
</dbReference>
<evidence type="ECO:0000256" key="4">
    <source>
        <dbReference type="ARBA" id="ARBA00022490"/>
    </source>
</evidence>
<evidence type="ECO:0000256" key="6">
    <source>
        <dbReference type="ARBA" id="ARBA00022723"/>
    </source>
</evidence>
<dbReference type="InterPro" id="IPR018247">
    <property type="entry name" value="EF_Hand_1_Ca_BS"/>
</dbReference>
<protein>
    <submittedName>
        <fullName evidence="15">Calpain-B-like</fullName>
    </submittedName>
</protein>
<comment type="similarity">
    <text evidence="3">Belongs to the peptidase C2 family.</text>
</comment>
<dbReference type="Pfam" id="PF13499">
    <property type="entry name" value="EF-hand_7"/>
    <property type="match status" value="1"/>
</dbReference>
<gene>
    <name evidence="15" type="primary">LOC106813971</name>
</gene>
<evidence type="ECO:0000256" key="11">
    <source>
        <dbReference type="ARBA" id="ARBA00023136"/>
    </source>
</evidence>
<keyword evidence="5" id="KW-0645">Protease</keyword>
<dbReference type="SUPFAM" id="SSF47473">
    <property type="entry name" value="EF-hand"/>
    <property type="match status" value="2"/>
</dbReference>
<organism evidence="14 15">
    <name type="scientific">Priapulus caudatus</name>
    <name type="common">Priapulid worm</name>
    <dbReference type="NCBI Taxonomy" id="37621"/>
    <lineage>
        <taxon>Eukaryota</taxon>
        <taxon>Metazoa</taxon>
        <taxon>Ecdysozoa</taxon>
        <taxon>Scalidophora</taxon>
        <taxon>Priapulida</taxon>
        <taxon>Priapulimorpha</taxon>
        <taxon>Priapulimorphida</taxon>
        <taxon>Priapulidae</taxon>
        <taxon>Priapulus</taxon>
    </lineage>
</organism>
<evidence type="ECO:0000256" key="5">
    <source>
        <dbReference type="ARBA" id="ARBA00022670"/>
    </source>
</evidence>
<dbReference type="Gene3D" id="2.60.120.380">
    <property type="match status" value="1"/>
</dbReference>
<dbReference type="InterPro" id="IPR036213">
    <property type="entry name" value="Calpain_III_sf"/>
</dbReference>
<dbReference type="CDD" id="cd00214">
    <property type="entry name" value="Calpain_III"/>
    <property type="match status" value="1"/>
</dbReference>
<dbReference type="Gene3D" id="1.10.238.10">
    <property type="entry name" value="EF-hand"/>
    <property type="match status" value="2"/>
</dbReference>
<dbReference type="Proteomes" id="UP000695022">
    <property type="component" value="Unplaced"/>
</dbReference>
<keyword evidence="10" id="KW-0106">Calcium</keyword>
<keyword evidence="8" id="KW-0378">Hydrolase</keyword>
<evidence type="ECO:0000256" key="8">
    <source>
        <dbReference type="ARBA" id="ARBA00022801"/>
    </source>
</evidence>
<reference evidence="15" key="1">
    <citation type="submission" date="2025-08" db="UniProtKB">
        <authorList>
            <consortium name="RefSeq"/>
        </authorList>
    </citation>
    <scope>IDENTIFICATION</scope>
</reference>
<comment type="subcellular location">
    <subcellularLocation>
        <location evidence="2">Cytoplasm</location>
    </subcellularLocation>
    <subcellularLocation>
        <location evidence="1">Endomembrane system</location>
    </subcellularLocation>
</comment>
<keyword evidence="4" id="KW-0963">Cytoplasm</keyword>
<dbReference type="InterPro" id="IPR022683">
    <property type="entry name" value="Calpain_III"/>
</dbReference>
<evidence type="ECO:0000256" key="10">
    <source>
        <dbReference type="ARBA" id="ARBA00022837"/>
    </source>
</evidence>
<evidence type="ECO:0000313" key="14">
    <source>
        <dbReference type="Proteomes" id="UP000695022"/>
    </source>
</evidence>